<dbReference type="InterPro" id="IPR036908">
    <property type="entry name" value="RlpA-like_sf"/>
</dbReference>
<evidence type="ECO:0000256" key="5">
    <source>
        <dbReference type="ARBA" id="ARBA00030918"/>
    </source>
</evidence>
<dbReference type="InterPro" id="IPR010611">
    <property type="entry name" value="3D_dom"/>
</dbReference>
<keyword evidence="8" id="KW-1185">Reference proteome</keyword>
<sequence>MNWASGLVIVLALGLFLGCAPKPQPLLFGSLPISAEVASWEDLDLKGMDEALFFEAFERSCALNALTAPYCGVKEFKAFKEFFVPIKLLRQGMMTGYYEPTLRGSKTQSEEFFYPLYAKPNDMLTISLSSLYPELSSMRLRGKVVGERVVPYASHGEIDQKGIDAEVLCYVSSKVDAFFLHIQGSGKVVLEDGAVMYLGYADQNGHPYRAIGGLMRQKGYLDEVSMQSIRAFLEANPSKAEAVMHANPSYVFFAERTTGATGALGVELVPYGSVAVDRRHVPLGLPLVIQSGLPFVQPLVVAHDVGGAIKGEARVDYFFGADEEAPVLAGGLKAPITLYVVFPKKQIKALQIQP</sequence>
<dbReference type="SMART" id="SM00925">
    <property type="entry name" value="MltA"/>
    <property type="match status" value="1"/>
</dbReference>
<name>A0ABS2WQ07_9BACT</name>
<evidence type="ECO:0000256" key="4">
    <source>
        <dbReference type="ARBA" id="ARBA00023316"/>
    </source>
</evidence>
<dbReference type="Pfam" id="PF03562">
    <property type="entry name" value="MltA"/>
    <property type="match status" value="1"/>
</dbReference>
<protein>
    <recommendedName>
        <fullName evidence="2">peptidoglycan lytic exotransglycosylase</fullName>
        <ecNumber evidence="2">4.2.2.n1</ecNumber>
    </recommendedName>
    <alternativeName>
        <fullName evidence="5">Murein hydrolase A</fullName>
    </alternativeName>
</protein>
<dbReference type="Pfam" id="PF06725">
    <property type="entry name" value="3D"/>
    <property type="match status" value="1"/>
</dbReference>
<dbReference type="CDD" id="cd14485">
    <property type="entry name" value="mltA_like_LT_A"/>
    <property type="match status" value="1"/>
</dbReference>
<evidence type="ECO:0000256" key="2">
    <source>
        <dbReference type="ARBA" id="ARBA00012587"/>
    </source>
</evidence>
<accession>A0ABS2WQ07</accession>
<evidence type="ECO:0000256" key="3">
    <source>
        <dbReference type="ARBA" id="ARBA00023239"/>
    </source>
</evidence>
<dbReference type="InterPro" id="IPR005300">
    <property type="entry name" value="MltA_B"/>
</dbReference>
<evidence type="ECO:0000313" key="7">
    <source>
        <dbReference type="EMBL" id="MBN2963662.1"/>
    </source>
</evidence>
<evidence type="ECO:0000313" key="8">
    <source>
        <dbReference type="Proteomes" id="UP000703590"/>
    </source>
</evidence>
<dbReference type="EMBL" id="JAFHKK010000003">
    <property type="protein sequence ID" value="MBN2963662.1"/>
    <property type="molecule type" value="Genomic_DNA"/>
</dbReference>
<reference evidence="7 8" key="1">
    <citation type="submission" date="2021-02" db="EMBL/GenBank/DDBJ databases">
        <title>Sulfurospirillum tamanensis sp. nov.</title>
        <authorList>
            <person name="Frolova A."/>
            <person name="Merkel A."/>
            <person name="Slobodkin A."/>
        </authorList>
    </citation>
    <scope>NUCLEOTIDE SEQUENCE [LARGE SCALE GENOMIC DNA]</scope>
    <source>
        <strain evidence="7 8">T05b</strain>
    </source>
</reference>
<gene>
    <name evidence="7" type="ORF">JWV37_02625</name>
</gene>
<feature type="domain" description="Lytic transglycosylase MltA" evidence="6">
    <location>
        <begin position="101"/>
        <end position="254"/>
    </location>
</feature>
<dbReference type="Proteomes" id="UP000703590">
    <property type="component" value="Unassembled WGS sequence"/>
</dbReference>
<proteinExistence type="predicted"/>
<evidence type="ECO:0000259" key="6">
    <source>
        <dbReference type="SMART" id="SM00925"/>
    </source>
</evidence>
<dbReference type="InterPro" id="IPR026044">
    <property type="entry name" value="MltA"/>
</dbReference>
<keyword evidence="4" id="KW-0961">Cell wall biogenesis/degradation</keyword>
<keyword evidence="3" id="KW-0456">Lyase</keyword>
<comment type="caution">
    <text evidence="7">The sequence shown here is derived from an EMBL/GenBank/DDBJ whole genome shotgun (WGS) entry which is preliminary data.</text>
</comment>
<organism evidence="7 8">
    <name type="scientific">Sulfurospirillum tamanense</name>
    <dbReference type="NCBI Taxonomy" id="2813362"/>
    <lineage>
        <taxon>Bacteria</taxon>
        <taxon>Pseudomonadati</taxon>
        <taxon>Campylobacterota</taxon>
        <taxon>Epsilonproteobacteria</taxon>
        <taxon>Campylobacterales</taxon>
        <taxon>Sulfurospirillaceae</taxon>
        <taxon>Sulfurospirillum</taxon>
    </lineage>
</organism>
<comment type="catalytic activity">
    <reaction evidence="1">
        <text>Exolytic cleavage of the (1-&gt;4)-beta-glycosidic linkage between N-acetylmuramic acid (MurNAc) and N-acetylglucosamine (GlcNAc) residues in peptidoglycan, from either the reducing or the non-reducing ends of the peptidoglycan chains, with concomitant formation of a 1,6-anhydrobond in the MurNAc residue.</text>
        <dbReference type="EC" id="4.2.2.n1"/>
    </reaction>
</comment>
<evidence type="ECO:0000256" key="1">
    <source>
        <dbReference type="ARBA" id="ARBA00001420"/>
    </source>
</evidence>
<reference evidence="8" key="2">
    <citation type="submission" date="2021-02" db="EMBL/GenBank/DDBJ databases">
        <title>Sulfurospirillum tamanensis sp. nov.</title>
        <authorList>
            <person name="Merkel A.Y."/>
        </authorList>
    </citation>
    <scope>NUCLEOTIDE SEQUENCE [LARGE SCALE GENOMIC DNA]</scope>
    <source>
        <strain evidence="8">T05b</strain>
    </source>
</reference>
<dbReference type="SUPFAM" id="SSF50685">
    <property type="entry name" value="Barwin-like endoglucanases"/>
    <property type="match status" value="1"/>
</dbReference>
<dbReference type="RefSeq" id="WP_205458097.1">
    <property type="nucleotide sequence ID" value="NZ_JAFHKK010000003.1"/>
</dbReference>
<dbReference type="Gene3D" id="2.40.240.50">
    <property type="entry name" value="Barwin-like endoglucanases"/>
    <property type="match status" value="1"/>
</dbReference>
<dbReference type="Gene3D" id="2.40.40.10">
    <property type="entry name" value="RlpA-like domain"/>
    <property type="match status" value="1"/>
</dbReference>
<dbReference type="PANTHER" id="PTHR30124:SF0">
    <property type="entry name" value="MEMBRANE-BOUND LYTIC MUREIN TRANSGLYCOSYLASE A"/>
    <property type="match status" value="1"/>
</dbReference>
<dbReference type="CDD" id="cd14668">
    <property type="entry name" value="mlta_B"/>
    <property type="match status" value="1"/>
</dbReference>
<reference evidence="7 8" key="3">
    <citation type="submission" date="2021-02" db="EMBL/GenBank/DDBJ databases">
        <authorList>
            <person name="Merkel A.Y."/>
        </authorList>
    </citation>
    <scope>NUCLEOTIDE SEQUENCE [LARGE SCALE GENOMIC DNA]</scope>
    <source>
        <strain evidence="7 8">T05b</strain>
    </source>
</reference>
<dbReference type="EC" id="4.2.2.n1" evidence="2"/>
<dbReference type="PANTHER" id="PTHR30124">
    <property type="entry name" value="MEMBRANE-BOUND LYTIC MUREIN TRANSGLYCOSYLASE A"/>
    <property type="match status" value="1"/>
</dbReference>